<evidence type="ECO:0000256" key="1">
    <source>
        <dbReference type="ARBA" id="ARBA00004141"/>
    </source>
</evidence>
<evidence type="ECO:0000259" key="16">
    <source>
        <dbReference type="SMART" id="SM00747"/>
    </source>
</evidence>
<feature type="transmembrane region" description="Helical" evidence="15">
    <location>
        <begin position="318"/>
        <end position="340"/>
    </location>
</feature>
<keyword evidence="6" id="KW-0336">GPI-anchor</keyword>
<keyword evidence="18" id="KW-1185">Reference proteome</keyword>
<evidence type="ECO:0000256" key="2">
    <source>
        <dbReference type="ARBA" id="ARBA00004589"/>
    </source>
</evidence>
<feature type="transmembrane region" description="Helical" evidence="15">
    <location>
        <begin position="116"/>
        <end position="136"/>
    </location>
</feature>
<proteinExistence type="inferred from homology"/>
<dbReference type="Pfam" id="PF20684">
    <property type="entry name" value="Fung_rhodopsin"/>
    <property type="match status" value="1"/>
</dbReference>
<feature type="transmembrane region" description="Helical" evidence="15">
    <location>
        <begin position="193"/>
        <end position="216"/>
    </location>
</feature>
<evidence type="ECO:0000256" key="7">
    <source>
        <dbReference type="ARBA" id="ARBA00022692"/>
    </source>
</evidence>
<dbReference type="PANTHER" id="PTHR33048">
    <property type="entry name" value="PTH11-LIKE INTEGRAL MEMBRANE PROTEIN (AFU_ORTHOLOGUE AFUA_5G11245)"/>
    <property type="match status" value="1"/>
</dbReference>
<keyword evidence="5" id="KW-0964">Secreted</keyword>
<dbReference type="InterPro" id="IPR008427">
    <property type="entry name" value="Extracellular_membr_CFEM_dom"/>
</dbReference>
<evidence type="ECO:0000313" key="18">
    <source>
        <dbReference type="Proteomes" id="UP000639643"/>
    </source>
</evidence>
<dbReference type="Pfam" id="PF05730">
    <property type="entry name" value="CFEM"/>
    <property type="match status" value="1"/>
</dbReference>
<evidence type="ECO:0000256" key="14">
    <source>
        <dbReference type="SAM" id="MobiDB-lite"/>
    </source>
</evidence>
<evidence type="ECO:0000256" key="8">
    <source>
        <dbReference type="ARBA" id="ARBA00022729"/>
    </source>
</evidence>
<feature type="domain" description="CFEM" evidence="16">
    <location>
        <begin position="8"/>
        <end position="74"/>
    </location>
</feature>
<keyword evidence="10 15" id="KW-0472">Membrane</keyword>
<organism evidence="17 18">
    <name type="scientific">Colletotrichum musicola</name>
    <dbReference type="NCBI Taxonomy" id="2175873"/>
    <lineage>
        <taxon>Eukaryota</taxon>
        <taxon>Fungi</taxon>
        <taxon>Dikarya</taxon>
        <taxon>Ascomycota</taxon>
        <taxon>Pezizomycotina</taxon>
        <taxon>Sordariomycetes</taxon>
        <taxon>Hypocreomycetidae</taxon>
        <taxon>Glomerellales</taxon>
        <taxon>Glomerellaceae</taxon>
        <taxon>Colletotrichum</taxon>
        <taxon>Colletotrichum orchidearum species complex</taxon>
    </lineage>
</organism>
<evidence type="ECO:0000256" key="3">
    <source>
        <dbReference type="ARBA" id="ARBA00004613"/>
    </source>
</evidence>
<keyword evidence="7 15" id="KW-0812">Transmembrane</keyword>
<comment type="caution">
    <text evidence="17">The sequence shown here is derived from an EMBL/GenBank/DDBJ whole genome shotgun (WGS) entry which is preliminary data.</text>
</comment>
<feature type="transmembrane region" description="Helical" evidence="15">
    <location>
        <begin position="156"/>
        <end position="181"/>
    </location>
</feature>
<reference evidence="17" key="1">
    <citation type="journal article" date="2020" name="Phytopathology">
        <title>Genome Sequence Resources of Colletotrichum truncatum, C. plurivorum, C. musicola, and C. sojae: Four Species Pathogenic to Soybean (Glycine max).</title>
        <authorList>
            <person name="Rogerio F."/>
            <person name="Boufleur T.R."/>
            <person name="Ciampi-Guillardi M."/>
            <person name="Sukno S.A."/>
            <person name="Thon M.R."/>
            <person name="Massola Junior N.S."/>
            <person name="Baroncelli R."/>
        </authorList>
    </citation>
    <scope>NUCLEOTIDE SEQUENCE</scope>
    <source>
        <strain evidence="17">LFN0074</strain>
    </source>
</reference>
<dbReference type="PANTHER" id="PTHR33048:SF143">
    <property type="entry name" value="EXTRACELLULAR MEMBRANE PROTEIN CFEM DOMAIN-CONTAINING PROTEIN-RELATED"/>
    <property type="match status" value="1"/>
</dbReference>
<feature type="transmembrane region" description="Helical" evidence="15">
    <location>
        <begin position="248"/>
        <end position="268"/>
    </location>
</feature>
<evidence type="ECO:0000256" key="13">
    <source>
        <dbReference type="ARBA" id="ARBA00038359"/>
    </source>
</evidence>
<feature type="transmembrane region" description="Helical" evidence="15">
    <location>
        <begin position="280"/>
        <end position="306"/>
    </location>
</feature>
<dbReference type="Proteomes" id="UP000639643">
    <property type="component" value="Unassembled WGS sequence"/>
</dbReference>
<feature type="region of interest" description="Disordered" evidence="14">
    <location>
        <begin position="375"/>
        <end position="406"/>
    </location>
</feature>
<evidence type="ECO:0000256" key="5">
    <source>
        <dbReference type="ARBA" id="ARBA00022525"/>
    </source>
</evidence>
<evidence type="ECO:0000256" key="4">
    <source>
        <dbReference type="ARBA" id="ARBA00010031"/>
    </source>
</evidence>
<keyword evidence="8" id="KW-0732">Signal</keyword>
<comment type="similarity">
    <text evidence="13">Belongs to the SAT4 family.</text>
</comment>
<keyword evidence="9 15" id="KW-1133">Transmembrane helix</keyword>
<feature type="transmembrane region" description="Helical" evidence="15">
    <location>
        <begin position="84"/>
        <end position="104"/>
    </location>
</feature>
<dbReference type="OrthoDB" id="2496787at2759"/>
<dbReference type="InterPro" id="IPR049326">
    <property type="entry name" value="Rhodopsin_dom_fungi"/>
</dbReference>
<sequence length="406" mass="45951">MALPFTELVDNLPECASPCAFEALNYTACAVTNFTSSCLCRDGGYIEMYRMCVRASCDMAHTLVAKNATWLWCGLPYHNQTGNVVARIFVVGVTAFFFIVRQIVKMMGLSAWGLDDLTLVIGFLLSLSFAVSKFYGYELGFGRDVWSLSHEEITRFMQIFFAFEIIYIINVAALKASILFFYQRVFHLVSPRFTVVLWCTQAFNLFACIAFTVAGLKQCTPMSYAWEGWDGRHEGYCLDLMAMLVSHSAVSIALDVWMLVLPATKVLWLNLRKRQKMEILAMFGLGIVITVVSIIRLKVLLSFRYFTDPTYNAFYLHMWSYIEISVGVIVACLPSARQLWRELLPRIKRMIGLRPHLRPSQPGDSARRLKDILFLSGDQPSPTSGGFMTSSTRTRSGGMEDDGQRK</sequence>
<evidence type="ECO:0000313" key="17">
    <source>
        <dbReference type="EMBL" id="KAF6825323.1"/>
    </source>
</evidence>
<evidence type="ECO:0000256" key="15">
    <source>
        <dbReference type="SAM" id="Phobius"/>
    </source>
</evidence>
<evidence type="ECO:0000256" key="11">
    <source>
        <dbReference type="ARBA" id="ARBA00023157"/>
    </source>
</evidence>
<evidence type="ECO:0000256" key="6">
    <source>
        <dbReference type="ARBA" id="ARBA00022622"/>
    </source>
</evidence>
<name>A0A8H6K6K9_9PEZI</name>
<evidence type="ECO:0000256" key="9">
    <source>
        <dbReference type="ARBA" id="ARBA00022989"/>
    </source>
</evidence>
<evidence type="ECO:0000256" key="12">
    <source>
        <dbReference type="ARBA" id="ARBA00023288"/>
    </source>
</evidence>
<dbReference type="EMBL" id="WIGM01000434">
    <property type="protein sequence ID" value="KAF6825323.1"/>
    <property type="molecule type" value="Genomic_DNA"/>
</dbReference>
<dbReference type="AlphaFoldDB" id="A0A8H6K6K9"/>
<keyword evidence="12" id="KW-0449">Lipoprotein</keyword>
<dbReference type="GO" id="GO:0005576">
    <property type="term" value="C:extracellular region"/>
    <property type="evidence" value="ECO:0007669"/>
    <property type="project" value="UniProtKB-SubCell"/>
</dbReference>
<feature type="compositionally biased region" description="Polar residues" evidence="14">
    <location>
        <begin position="378"/>
        <end position="395"/>
    </location>
</feature>
<keyword evidence="6" id="KW-0325">Glycoprotein</keyword>
<dbReference type="InterPro" id="IPR052337">
    <property type="entry name" value="SAT4-like"/>
</dbReference>
<protein>
    <submittedName>
        <fullName evidence="17">CFEM domain-containing protein</fullName>
    </submittedName>
</protein>
<keyword evidence="11" id="KW-1015">Disulfide bond</keyword>
<dbReference type="GO" id="GO:0098552">
    <property type="term" value="C:side of membrane"/>
    <property type="evidence" value="ECO:0007669"/>
    <property type="project" value="UniProtKB-KW"/>
</dbReference>
<evidence type="ECO:0000256" key="10">
    <source>
        <dbReference type="ARBA" id="ARBA00023136"/>
    </source>
</evidence>
<dbReference type="SMART" id="SM00747">
    <property type="entry name" value="CFEM"/>
    <property type="match status" value="1"/>
</dbReference>
<comment type="similarity">
    <text evidence="4">Belongs to the RBT5 family.</text>
</comment>
<accession>A0A8H6K6K9</accession>
<comment type="subcellular location">
    <subcellularLocation>
        <location evidence="2">Membrane</location>
        <topology evidence="2">Lipid-anchor</topology>
        <topology evidence="2">GPI-anchor</topology>
    </subcellularLocation>
    <subcellularLocation>
        <location evidence="1">Membrane</location>
        <topology evidence="1">Multi-pass membrane protein</topology>
    </subcellularLocation>
    <subcellularLocation>
        <location evidence="3">Secreted</location>
    </subcellularLocation>
</comment>
<gene>
    <name evidence="17" type="ORF">CMUS01_09863</name>
</gene>